<keyword evidence="7 8" id="KW-0413">Isomerase</keyword>
<dbReference type="CDD" id="cd00438">
    <property type="entry name" value="cupin_RmlC"/>
    <property type="match status" value="1"/>
</dbReference>
<feature type="active site" description="Proton acceptor" evidence="5">
    <location>
        <position position="87"/>
    </location>
</feature>
<dbReference type="PANTHER" id="PTHR21047">
    <property type="entry name" value="DTDP-6-DEOXY-D-GLUCOSE-3,5 EPIMERASE"/>
    <property type="match status" value="1"/>
</dbReference>
<dbReference type="Gene3D" id="2.60.120.10">
    <property type="entry name" value="Jelly Rolls"/>
    <property type="match status" value="1"/>
</dbReference>
<dbReference type="EC" id="5.1.3.13" evidence="3 7"/>
<dbReference type="InterPro" id="IPR011051">
    <property type="entry name" value="RmlC_Cupin_sf"/>
</dbReference>
<dbReference type="InterPro" id="IPR000888">
    <property type="entry name" value="RmlC-like"/>
</dbReference>
<comment type="subunit">
    <text evidence="7">Homodimer.</text>
</comment>
<dbReference type="GO" id="GO:0008830">
    <property type="term" value="F:dTDP-4-dehydrorhamnose 3,5-epimerase activity"/>
    <property type="evidence" value="ECO:0007669"/>
    <property type="project" value="UniProtKB-UniRule"/>
</dbReference>
<reference evidence="8 9" key="1">
    <citation type="submission" date="2010-04" db="EMBL/GenBank/DDBJ databases">
        <authorList>
            <person name="Qin X."/>
            <person name="Bachman B."/>
            <person name="Battles P."/>
            <person name="Bell A."/>
            <person name="Bess C."/>
            <person name="Bickham C."/>
            <person name="Chaboub L."/>
            <person name="Chen D."/>
            <person name="Coyle M."/>
            <person name="Deiros D.R."/>
            <person name="Dinh H."/>
            <person name="Forbes L."/>
            <person name="Fowler G."/>
            <person name="Francisco L."/>
            <person name="Fu Q."/>
            <person name="Gubbala S."/>
            <person name="Hale W."/>
            <person name="Han Y."/>
            <person name="Hemphill L."/>
            <person name="Highlander S.K."/>
            <person name="Hirani K."/>
            <person name="Hogues M."/>
            <person name="Jackson L."/>
            <person name="Jakkamsetti A."/>
            <person name="Javaid M."/>
            <person name="Jiang H."/>
            <person name="Korchina V."/>
            <person name="Kovar C."/>
            <person name="Lara F."/>
            <person name="Lee S."/>
            <person name="Mata R."/>
            <person name="Mathew T."/>
            <person name="Moen C."/>
            <person name="Morales K."/>
            <person name="Munidasa M."/>
            <person name="Nazareth L."/>
            <person name="Ngo R."/>
            <person name="Nguyen L."/>
            <person name="Okwuonu G."/>
            <person name="Ongeri F."/>
            <person name="Patil S."/>
            <person name="Petrosino J."/>
            <person name="Pham C."/>
            <person name="Pham P."/>
            <person name="Pu L.-L."/>
            <person name="Puazo M."/>
            <person name="Raj R."/>
            <person name="Reid J."/>
            <person name="Rouhana J."/>
            <person name="Saada N."/>
            <person name="Shang Y."/>
            <person name="Simmons D."/>
            <person name="Thornton R."/>
            <person name="Warren J."/>
            <person name="Weissenberger G."/>
            <person name="Zhang J."/>
            <person name="Zhang L."/>
            <person name="Zhou C."/>
            <person name="Zhu D."/>
            <person name="Muzny D."/>
            <person name="Worley K."/>
            <person name="Gibbs R."/>
        </authorList>
    </citation>
    <scope>NUCLEOTIDE SEQUENCE [LARGE SCALE GENOMIC DNA]</scope>
    <source>
        <strain evidence="8 9">ATCC 49957</strain>
    </source>
</reference>
<comment type="catalytic activity">
    <reaction evidence="1 7">
        <text>dTDP-4-dehydro-6-deoxy-alpha-D-glucose = dTDP-4-dehydro-beta-L-rhamnose</text>
        <dbReference type="Rhea" id="RHEA:16969"/>
        <dbReference type="ChEBI" id="CHEBI:57649"/>
        <dbReference type="ChEBI" id="CHEBI:62830"/>
        <dbReference type="EC" id="5.1.3.13"/>
    </reaction>
</comment>
<dbReference type="GO" id="GO:0000271">
    <property type="term" value="P:polysaccharide biosynthetic process"/>
    <property type="evidence" value="ECO:0007669"/>
    <property type="project" value="TreeGrafter"/>
</dbReference>
<feature type="site" description="Participates in a stacking interaction with the thymidine ring of dTDP-4-oxo-6-deoxyglucose" evidence="6">
    <location>
        <position position="163"/>
    </location>
</feature>
<name>D5RG23_9PROT</name>
<dbReference type="AlphaFoldDB" id="D5RG23"/>
<comment type="similarity">
    <text evidence="7">Belongs to the dTDP-4-dehydrorhamnose 3,5-epimerase family.</text>
</comment>
<dbReference type="SUPFAM" id="SSF51182">
    <property type="entry name" value="RmlC-like cupins"/>
    <property type="match status" value="1"/>
</dbReference>
<dbReference type="GO" id="GO:0005829">
    <property type="term" value="C:cytosol"/>
    <property type="evidence" value="ECO:0007669"/>
    <property type="project" value="TreeGrafter"/>
</dbReference>
<evidence type="ECO:0000256" key="4">
    <source>
        <dbReference type="ARBA" id="ARBA00019595"/>
    </source>
</evidence>
<dbReference type="EMBL" id="ADVL01000011">
    <property type="protein sequence ID" value="EFH13753.1"/>
    <property type="molecule type" value="Genomic_DNA"/>
</dbReference>
<gene>
    <name evidence="8" type="primary">rfbC</name>
    <name evidence="8" type="ORF">HMPREF0731_0032</name>
</gene>
<evidence type="ECO:0000256" key="7">
    <source>
        <dbReference type="RuleBase" id="RU364069"/>
    </source>
</evidence>
<evidence type="ECO:0000256" key="6">
    <source>
        <dbReference type="PIRSR" id="PIRSR600888-3"/>
    </source>
</evidence>
<comment type="function">
    <text evidence="2 7">Catalyzes the epimerization of the C3' and C5'positions of dTDP-6-deoxy-D-xylo-4-hexulose, forming dTDP-6-deoxy-L-lyxo-4-hexulose.</text>
</comment>
<dbReference type="GO" id="GO:0019305">
    <property type="term" value="P:dTDP-rhamnose biosynthetic process"/>
    <property type="evidence" value="ECO:0007669"/>
    <property type="project" value="UniProtKB-UniRule"/>
</dbReference>
<organism evidence="8 9">
    <name type="scientific">Pseudoroseomonas cervicalis ATCC 49957</name>
    <dbReference type="NCBI Taxonomy" id="525371"/>
    <lineage>
        <taxon>Bacteria</taxon>
        <taxon>Pseudomonadati</taxon>
        <taxon>Pseudomonadota</taxon>
        <taxon>Alphaproteobacteria</taxon>
        <taxon>Acetobacterales</taxon>
        <taxon>Roseomonadaceae</taxon>
        <taxon>Roseomonas</taxon>
    </lineage>
</organism>
<sequence length="208" mass="22491">MAPSPSPLADLVRAGQLTTEQSSRNFTLHRFTLEGPAMIGTRRFGDARGYFSESWSARDLAACGLVAEFVQDNFSTSAQVGTLRGLHFQIAPEPQAKLVRVLRGRVLDVAVDLRRASPTYGQHVAVELTAEAGNQLFVPEGFAHGFCTLEPDCAVAYKVTGYYAPACDKGVAWDDPDLAIAWPLPPGGPVLSDKDARQPKLAELPAYF</sequence>
<evidence type="ECO:0000313" key="9">
    <source>
        <dbReference type="Proteomes" id="UP000005324"/>
    </source>
</evidence>
<protein>
    <recommendedName>
        <fullName evidence="4 7">dTDP-4-dehydrorhamnose 3,5-epimerase</fullName>
        <ecNumber evidence="3 7">5.1.3.13</ecNumber>
    </recommendedName>
    <alternativeName>
        <fullName evidence="7">Thymidine diphospho-4-keto-rhamnose 3,5-epimerase</fullName>
    </alternativeName>
</protein>
<dbReference type="UniPathway" id="UPA00124"/>
<comment type="pathway">
    <text evidence="7">Carbohydrate biosynthesis; dTDP-L-rhamnose biosynthesis.</text>
</comment>
<dbReference type="RefSeq" id="WP_007005656.1">
    <property type="nucleotide sequence ID" value="NZ_GG770784.1"/>
</dbReference>
<dbReference type="InterPro" id="IPR014710">
    <property type="entry name" value="RmlC-like_jellyroll"/>
</dbReference>
<comment type="caution">
    <text evidence="8">The sequence shown here is derived from an EMBL/GenBank/DDBJ whole genome shotgun (WGS) entry which is preliminary data.</text>
</comment>
<dbReference type="NCBIfam" id="TIGR01221">
    <property type="entry name" value="rmlC"/>
    <property type="match status" value="1"/>
</dbReference>
<accession>D5RG23</accession>
<dbReference type="Proteomes" id="UP000005324">
    <property type="component" value="Unassembled WGS sequence"/>
</dbReference>
<dbReference type="PANTHER" id="PTHR21047:SF2">
    <property type="entry name" value="THYMIDINE DIPHOSPHO-4-KETO-RHAMNOSE 3,5-EPIMERASE"/>
    <property type="match status" value="1"/>
</dbReference>
<evidence type="ECO:0000256" key="1">
    <source>
        <dbReference type="ARBA" id="ARBA00001298"/>
    </source>
</evidence>
<keyword evidence="9" id="KW-1185">Reference proteome</keyword>
<dbReference type="HOGENOM" id="CLU_090940_1_1_5"/>
<evidence type="ECO:0000256" key="3">
    <source>
        <dbReference type="ARBA" id="ARBA00012098"/>
    </source>
</evidence>
<proteinExistence type="inferred from homology"/>
<evidence type="ECO:0000256" key="5">
    <source>
        <dbReference type="PIRSR" id="PIRSR600888-1"/>
    </source>
</evidence>
<evidence type="ECO:0000256" key="2">
    <source>
        <dbReference type="ARBA" id="ARBA00001997"/>
    </source>
</evidence>
<evidence type="ECO:0000313" key="8">
    <source>
        <dbReference type="EMBL" id="EFH13753.1"/>
    </source>
</evidence>
<dbReference type="Pfam" id="PF00908">
    <property type="entry name" value="dTDP_sugar_isom"/>
    <property type="match status" value="1"/>
</dbReference>
<feature type="active site" description="Proton donor" evidence="5">
    <location>
        <position position="157"/>
    </location>
</feature>